<sequence length="736" mass="84057">MSKKKIYEFDIVLEFTHKLGLPNKTDGSLFIYKSTSKGQSTKPDGYYFYEGITFILDAKSPHAKFSGQIFDYMKLESNENFIGFEYNQKELHCYVNGKLQEDELILHDKEYYRAKYFPKKINNETIVNKSAKKLANLFRNARVDKQMNVPFIGAVILCMKFNVDLDLSSTQTILNSIKIGINTILDDNKINIVKKQKKEFILRMLGDSTLKRAKDEDCYKIIQEISTIYNFINISADDYKGHDIMNNFLKVFRRWNSANSNEKGEVFTPDHIANLMYQLAHCSKNNTILDPTCGSGTFLTNAMAHMFNEIGEFEDLHEAQKNIKEGHLIGIESNEFNVTLAGINMMLHGDGSSCLYYDNCFSILPKFKNMYDRVLMNPPFSQSDAELKFVYETLKYMKEGGYLASILPKSCVKGSIATNIEYLEKIFAIAHLEAVVSLPRDLFYPVGADTCIIILHKDKDKKGGDTLLINGLDDGFCVTNESRIDVNNRWEEIHKSLLDTFLNHHFDEFRAIKKSNLSPYNELLFEAYSSHRPVDISQEVFARYIRENIAAKILCNMPLCAKQLCTKNISPNTYKRFLISDLIEKIEKGKEKSIDRKLENKYDLSGIPLIVAKKDNNGIGGMKAHPKHTYSDKICIISGGDGGGGKTYYCDFEFCATGFVMICDFKEELKSKLDKYAKYYIAIIISERLYKTIGHGRTISEVPCEIDIKLPIDSTGEMDFAFMSNSIKGLKFAEFL</sequence>
<dbReference type="SUPFAM" id="SSF53335">
    <property type="entry name" value="S-adenosyl-L-methionine-dependent methyltransferases"/>
    <property type="match status" value="1"/>
</dbReference>
<evidence type="ECO:0000256" key="2">
    <source>
        <dbReference type="ARBA" id="ARBA00011900"/>
    </source>
</evidence>
<gene>
    <name evidence="9" type="ORF">CCUN_1317</name>
</gene>
<evidence type="ECO:0000256" key="7">
    <source>
        <dbReference type="ARBA" id="ARBA00047942"/>
    </source>
</evidence>
<dbReference type="GO" id="GO:0032259">
    <property type="term" value="P:methylation"/>
    <property type="evidence" value="ECO:0007669"/>
    <property type="project" value="UniProtKB-KW"/>
</dbReference>
<comment type="catalytic activity">
    <reaction evidence="7">
        <text>a 2'-deoxyadenosine in DNA + S-adenosyl-L-methionine = an N(6)-methyl-2'-deoxyadenosine in DNA + S-adenosyl-L-homocysteine + H(+)</text>
        <dbReference type="Rhea" id="RHEA:15197"/>
        <dbReference type="Rhea" id="RHEA-COMP:12418"/>
        <dbReference type="Rhea" id="RHEA-COMP:12419"/>
        <dbReference type="ChEBI" id="CHEBI:15378"/>
        <dbReference type="ChEBI" id="CHEBI:57856"/>
        <dbReference type="ChEBI" id="CHEBI:59789"/>
        <dbReference type="ChEBI" id="CHEBI:90615"/>
        <dbReference type="ChEBI" id="CHEBI:90616"/>
        <dbReference type="EC" id="2.1.1.72"/>
    </reaction>
</comment>
<evidence type="ECO:0000256" key="5">
    <source>
        <dbReference type="ARBA" id="ARBA00022691"/>
    </source>
</evidence>
<dbReference type="KEGG" id="ccun:CCUN_1317"/>
<dbReference type="InterPro" id="IPR003356">
    <property type="entry name" value="DNA_methylase_A-5"/>
</dbReference>
<organism evidence="9 10">
    <name type="scientific">Campylobacter cuniculorum DSM 23162 = LMG 24588</name>
    <dbReference type="NCBI Taxonomy" id="1121267"/>
    <lineage>
        <taxon>Bacteria</taxon>
        <taxon>Pseudomonadati</taxon>
        <taxon>Campylobacterota</taxon>
        <taxon>Epsilonproteobacteria</taxon>
        <taxon>Campylobacterales</taxon>
        <taxon>Campylobacteraceae</taxon>
        <taxon>Campylobacter</taxon>
    </lineage>
</organism>
<feature type="domain" description="DNA methylase adenine-specific" evidence="8">
    <location>
        <begin position="253"/>
        <end position="383"/>
    </location>
</feature>
<dbReference type="EC" id="2.1.1.72" evidence="2"/>
<evidence type="ECO:0000313" key="10">
    <source>
        <dbReference type="Proteomes" id="UP000192902"/>
    </source>
</evidence>
<protein>
    <recommendedName>
        <fullName evidence="2">site-specific DNA-methyltransferase (adenine-specific)</fullName>
        <ecNumber evidence="2">2.1.1.72</ecNumber>
    </recommendedName>
</protein>
<keyword evidence="4 9" id="KW-0808">Transferase</keyword>
<comment type="similarity">
    <text evidence="1">Belongs to the N(4)/N(6)-methyltransferase family.</text>
</comment>
<dbReference type="InterPro" id="IPR002052">
    <property type="entry name" value="DNA_methylase_N6_adenine_CS"/>
</dbReference>
<dbReference type="PANTHER" id="PTHR42933">
    <property type="entry name" value="SLR6095 PROTEIN"/>
    <property type="match status" value="1"/>
</dbReference>
<dbReference type="GO" id="GO:0003677">
    <property type="term" value="F:DNA binding"/>
    <property type="evidence" value="ECO:0007669"/>
    <property type="project" value="InterPro"/>
</dbReference>
<dbReference type="PROSITE" id="PS00092">
    <property type="entry name" value="N6_MTASE"/>
    <property type="match status" value="1"/>
</dbReference>
<dbReference type="OrthoDB" id="9761012at2"/>
<dbReference type="PANTHER" id="PTHR42933:SF3">
    <property type="entry name" value="TYPE I RESTRICTION ENZYME MJAVIII METHYLASE SUBUNIT"/>
    <property type="match status" value="1"/>
</dbReference>
<dbReference type="PRINTS" id="PR00507">
    <property type="entry name" value="N12N6MTFRASE"/>
</dbReference>
<dbReference type="Gene3D" id="3.40.50.150">
    <property type="entry name" value="Vaccinia Virus protein VP39"/>
    <property type="match status" value="1"/>
</dbReference>
<keyword evidence="5" id="KW-0949">S-adenosyl-L-methionine</keyword>
<dbReference type="STRING" id="1121267.CCUN_1317"/>
<dbReference type="InterPro" id="IPR051537">
    <property type="entry name" value="DNA_Adenine_Mtase"/>
</dbReference>
<dbReference type="AlphaFoldDB" id="A0A1W6BXR0"/>
<evidence type="ECO:0000256" key="6">
    <source>
        <dbReference type="ARBA" id="ARBA00022747"/>
    </source>
</evidence>
<dbReference type="GO" id="GO:0008170">
    <property type="term" value="F:N-methyltransferase activity"/>
    <property type="evidence" value="ECO:0007669"/>
    <property type="project" value="InterPro"/>
</dbReference>
<evidence type="ECO:0000256" key="4">
    <source>
        <dbReference type="ARBA" id="ARBA00022679"/>
    </source>
</evidence>
<proteinExistence type="inferred from homology"/>
<dbReference type="GO" id="GO:0009007">
    <property type="term" value="F:site-specific DNA-methyltransferase (adenine-specific) activity"/>
    <property type="evidence" value="ECO:0007669"/>
    <property type="project" value="UniProtKB-EC"/>
</dbReference>
<keyword evidence="3 9" id="KW-0489">Methyltransferase</keyword>
<dbReference type="eggNOG" id="COG0286">
    <property type="taxonomic scope" value="Bacteria"/>
</dbReference>
<dbReference type="RefSeq" id="WP_035176011.1">
    <property type="nucleotide sequence ID" value="NZ_CP020867.1"/>
</dbReference>
<dbReference type="EMBL" id="CP020867">
    <property type="protein sequence ID" value="ARJ56906.1"/>
    <property type="molecule type" value="Genomic_DNA"/>
</dbReference>
<evidence type="ECO:0000259" key="8">
    <source>
        <dbReference type="Pfam" id="PF02384"/>
    </source>
</evidence>
<dbReference type="Proteomes" id="UP000192902">
    <property type="component" value="Chromosome"/>
</dbReference>
<accession>A0A1W6BXR0</accession>
<dbReference type="Pfam" id="PF02384">
    <property type="entry name" value="N6_Mtase"/>
    <property type="match status" value="1"/>
</dbReference>
<name>A0A1W6BXR0_9BACT</name>
<evidence type="ECO:0000313" key="9">
    <source>
        <dbReference type="EMBL" id="ARJ56906.1"/>
    </source>
</evidence>
<evidence type="ECO:0000256" key="3">
    <source>
        <dbReference type="ARBA" id="ARBA00022603"/>
    </source>
</evidence>
<reference evidence="9 10" key="1">
    <citation type="submission" date="2017-04" db="EMBL/GenBank/DDBJ databases">
        <title>Complete genome sequence of the Campylobacter cuniculorum type strain LMG24588.</title>
        <authorList>
            <person name="Miller W.G."/>
            <person name="Yee E."/>
            <person name="Revez J."/>
            <person name="Bono J.L."/>
            <person name="Rossi M."/>
        </authorList>
    </citation>
    <scope>NUCLEOTIDE SEQUENCE [LARGE SCALE GENOMIC DNA]</scope>
    <source>
        <strain evidence="9 10">LMG 24588</strain>
    </source>
</reference>
<dbReference type="GO" id="GO:0009307">
    <property type="term" value="P:DNA restriction-modification system"/>
    <property type="evidence" value="ECO:0007669"/>
    <property type="project" value="UniProtKB-KW"/>
</dbReference>
<dbReference type="InterPro" id="IPR029063">
    <property type="entry name" value="SAM-dependent_MTases_sf"/>
</dbReference>
<keyword evidence="6" id="KW-0680">Restriction system</keyword>
<evidence type="ECO:0000256" key="1">
    <source>
        <dbReference type="ARBA" id="ARBA00006594"/>
    </source>
</evidence>